<evidence type="ECO:0000256" key="3">
    <source>
        <dbReference type="ARBA" id="ARBA00022722"/>
    </source>
</evidence>
<keyword evidence="4" id="KW-0255">Endonuclease</keyword>
<evidence type="ECO:0000256" key="2">
    <source>
        <dbReference type="ARBA" id="ARBA00022695"/>
    </source>
</evidence>
<dbReference type="InterPro" id="IPR001584">
    <property type="entry name" value="Integrase_cat-core"/>
</dbReference>
<dbReference type="CDD" id="cd00303">
    <property type="entry name" value="retropepsin_like"/>
    <property type="match status" value="1"/>
</dbReference>
<keyword evidence="2" id="KW-0548">Nucleotidyltransferase</keyword>
<comment type="caution">
    <text evidence="7">The sequence shown here is derived from an EMBL/GenBank/DDBJ whole genome shotgun (WGS) entry which is preliminary data.</text>
</comment>
<organism evidence="7">
    <name type="scientific">Tanacetum cinerariifolium</name>
    <name type="common">Dalmatian daisy</name>
    <name type="synonym">Chrysanthemum cinerariifolium</name>
    <dbReference type="NCBI Taxonomy" id="118510"/>
    <lineage>
        <taxon>Eukaryota</taxon>
        <taxon>Viridiplantae</taxon>
        <taxon>Streptophyta</taxon>
        <taxon>Embryophyta</taxon>
        <taxon>Tracheophyta</taxon>
        <taxon>Spermatophyta</taxon>
        <taxon>Magnoliopsida</taxon>
        <taxon>eudicotyledons</taxon>
        <taxon>Gunneridae</taxon>
        <taxon>Pentapetalae</taxon>
        <taxon>asterids</taxon>
        <taxon>campanulids</taxon>
        <taxon>Asterales</taxon>
        <taxon>Asteraceae</taxon>
        <taxon>Asteroideae</taxon>
        <taxon>Anthemideae</taxon>
        <taxon>Anthemidinae</taxon>
        <taxon>Tanacetum</taxon>
    </lineage>
</organism>
<reference evidence="7" key="1">
    <citation type="journal article" date="2019" name="Sci. Rep.">
        <title>Draft genome of Tanacetum cinerariifolium, the natural source of mosquito coil.</title>
        <authorList>
            <person name="Yamashiro T."/>
            <person name="Shiraishi A."/>
            <person name="Satake H."/>
            <person name="Nakayama K."/>
        </authorList>
    </citation>
    <scope>NUCLEOTIDE SEQUENCE</scope>
</reference>
<feature type="region of interest" description="Disordered" evidence="5">
    <location>
        <begin position="234"/>
        <end position="290"/>
    </location>
</feature>
<gene>
    <name evidence="7" type="ORF">Tci_005860</name>
</gene>
<dbReference type="EMBL" id="BKCJ010000514">
    <property type="protein sequence ID" value="GEU33882.1"/>
    <property type="molecule type" value="Genomic_DNA"/>
</dbReference>
<dbReference type="Pfam" id="PF03732">
    <property type="entry name" value="Retrotrans_gag"/>
    <property type="match status" value="1"/>
</dbReference>
<dbReference type="Gene3D" id="3.10.10.10">
    <property type="entry name" value="HIV Type 1 Reverse Transcriptase, subunit A, domain 1"/>
    <property type="match status" value="1"/>
</dbReference>
<evidence type="ECO:0000313" key="7">
    <source>
        <dbReference type="EMBL" id="GEU33882.1"/>
    </source>
</evidence>
<dbReference type="PROSITE" id="PS50994">
    <property type="entry name" value="INTEGRASE"/>
    <property type="match status" value="1"/>
</dbReference>
<proteinExistence type="predicted"/>
<dbReference type="InterPro" id="IPR036397">
    <property type="entry name" value="RNaseH_sf"/>
</dbReference>
<dbReference type="InterPro" id="IPR021109">
    <property type="entry name" value="Peptidase_aspartic_dom_sf"/>
</dbReference>
<protein>
    <submittedName>
        <fullName evidence="7">Reverse transcriptase domain-containing protein</fullName>
    </submittedName>
</protein>
<dbReference type="Pfam" id="PF17921">
    <property type="entry name" value="Integrase_H2C2"/>
    <property type="match status" value="1"/>
</dbReference>
<dbReference type="InterPro" id="IPR041588">
    <property type="entry name" value="Integrase_H2C2"/>
</dbReference>
<accession>A0A6L2JB05</accession>
<dbReference type="GO" id="GO:0003964">
    <property type="term" value="F:RNA-directed DNA polymerase activity"/>
    <property type="evidence" value="ECO:0007669"/>
    <property type="project" value="UniProtKB-KW"/>
</dbReference>
<dbReference type="Pfam" id="PF00665">
    <property type="entry name" value="rve"/>
    <property type="match status" value="1"/>
</dbReference>
<name>A0A6L2JB05_TANCI</name>
<dbReference type="InterPro" id="IPR000477">
    <property type="entry name" value="RT_dom"/>
</dbReference>
<evidence type="ECO:0000256" key="1">
    <source>
        <dbReference type="ARBA" id="ARBA00022679"/>
    </source>
</evidence>
<dbReference type="Pfam" id="PF00078">
    <property type="entry name" value="RVT_1"/>
    <property type="match status" value="1"/>
</dbReference>
<dbReference type="Gene3D" id="2.40.70.10">
    <property type="entry name" value="Acid Proteases"/>
    <property type="match status" value="1"/>
</dbReference>
<dbReference type="Gene3D" id="3.30.70.270">
    <property type="match status" value="1"/>
</dbReference>
<sequence length="1326" mass="152202">MIHQVHNSCQFHGLPGDDANKHLDKFLHVTQSIRVNGVTDDALHLYLFPHSLTHHATAWFDHLLRNSINTFEQMAKMFLEKYFPPSMVTKLRNEITNFRQHPDESLFKALEHYNLSIDRRTNHNMLPITQIYTFYNGLTLRHRDTINAAAGGTFMKRRLEECYDLIKNMTAHHNDWVNQQVKAVTSNCETCGGPHSFSDCPATVGQTQNVYATGAYQGNYYQLQGNRNLLSYRSDNYLGPPGFNQNQNNQNHNFQNQNRNQGNHHPQENNQGRNQFFQGANQGQNQSSAYQAPAYQASVYQALVHQPQIPQPQVATTNEFTNFMKANDAILKNMQTNMTYLTNLNLELKNMFRQFMKMNTASSSGTLPGSSITNPKEDLKGITTRRGTAYPGPMIPTTSSFPVVERETEVTKDMMHPTNYFSNYWPVASPVSASRPNQRPSILYPSRLQDQKLRDKANEQREKFFQIFKDLNFNISFADALILMPKFGPSIKSLLTNKDKLCGLARTPLNKHCSAVLLKKLPKKLGDLGKFLISYDFPEMVECLALADLSVSINLMPLFMWNKLSFPDLSPTCMTLKVVDRSISRPVGVAEDVFLKVGTFHFPADFVVVDFDANPRVSLILKRSFLKIGRALIDMFEGELTLRVAKEAITFNFDQTSRHSTNYNDMTAKRIDVIDMACEEYSQEVLGFLIDFLLEEVDAFLALEDDPTSPEVDQSYVDTEGDMLLLEAFLNDDPSLPPPNQGNYLPEFRKELKICEAKYDKSLIDEPPKVELKDLPPHLEYVFLEGDDKLPVIIAKDLSIKEKTALITVLKSHKRAIAWKLSDIKGIDPEFCTHKILMEEDFEPAVQHQRRVNPKIHDDIKNENELILTRLVTGWRVCIDYRKLNEATRKDHFPLPFMDQMLERLARNQYYCFLDGFSGYFQIPIDLKDQEKTTFTCPYGTFAYRRMPFGLCNALGTFQRCMMVIFYDMIKKTMEVFMDDFSVFGNSFSKLSLPFKKDVKEVLLLQEFTFKVIDTKGAENLATDHLSRLENPHQNVLDPKEINESFPLETLNLVSTRGNSSTPWCVHGQEAIDILKACHYRPTRGHNGPNYTAKKVFDSGFYWPTIYCDAQDLVKNYDVCQRQGKISQRDKMPQNSIQVCEIFDVWGIDFMGLFSFSRGNKYILVVVDYMSKWVEANALPTNDARVVCKFLKNLFARFGTPRAIISDRGMHFCNDQFAKVMLQFGVTHHLATPYHPQTSGQVEVSNHGLKRILKRTVGENRASWSDKLHDALWAFRTTYKTPIRCTQYKLVYGKVCHLPIELEHKAYRALKHANFDLQTAGDHRKV</sequence>
<evidence type="ECO:0000256" key="5">
    <source>
        <dbReference type="SAM" id="MobiDB-lite"/>
    </source>
</evidence>
<dbReference type="InterPro" id="IPR043128">
    <property type="entry name" value="Rev_trsase/Diguanyl_cyclase"/>
</dbReference>
<dbReference type="SUPFAM" id="SSF53098">
    <property type="entry name" value="Ribonuclease H-like"/>
    <property type="match status" value="1"/>
</dbReference>
<dbReference type="Gene3D" id="3.30.420.10">
    <property type="entry name" value="Ribonuclease H-like superfamily/Ribonuclease H"/>
    <property type="match status" value="1"/>
</dbReference>
<dbReference type="InterPro" id="IPR043502">
    <property type="entry name" value="DNA/RNA_pol_sf"/>
</dbReference>
<dbReference type="GO" id="GO:0015074">
    <property type="term" value="P:DNA integration"/>
    <property type="evidence" value="ECO:0007669"/>
    <property type="project" value="InterPro"/>
</dbReference>
<dbReference type="PANTHER" id="PTHR37984">
    <property type="entry name" value="PROTEIN CBG26694"/>
    <property type="match status" value="1"/>
</dbReference>
<keyword evidence="4" id="KW-0378">Hydrolase</keyword>
<evidence type="ECO:0000256" key="4">
    <source>
        <dbReference type="ARBA" id="ARBA00022759"/>
    </source>
</evidence>
<dbReference type="GO" id="GO:0004519">
    <property type="term" value="F:endonuclease activity"/>
    <property type="evidence" value="ECO:0007669"/>
    <property type="project" value="UniProtKB-KW"/>
</dbReference>
<dbReference type="InterPro" id="IPR050951">
    <property type="entry name" value="Retrovirus_Pol_polyprotein"/>
</dbReference>
<dbReference type="InterPro" id="IPR012337">
    <property type="entry name" value="RNaseH-like_sf"/>
</dbReference>
<keyword evidence="3" id="KW-0540">Nuclease</keyword>
<feature type="compositionally biased region" description="Low complexity" evidence="5">
    <location>
        <begin position="239"/>
        <end position="290"/>
    </location>
</feature>
<keyword evidence="7" id="KW-0695">RNA-directed DNA polymerase</keyword>
<dbReference type="PANTHER" id="PTHR37984:SF5">
    <property type="entry name" value="PROTEIN NYNRIN-LIKE"/>
    <property type="match status" value="1"/>
</dbReference>
<keyword evidence="1" id="KW-0808">Transferase</keyword>
<feature type="domain" description="Integrase catalytic" evidence="6">
    <location>
        <begin position="1129"/>
        <end position="1307"/>
    </location>
</feature>
<dbReference type="Gene3D" id="1.10.340.70">
    <property type="match status" value="1"/>
</dbReference>
<evidence type="ECO:0000259" key="6">
    <source>
        <dbReference type="PROSITE" id="PS50994"/>
    </source>
</evidence>
<dbReference type="InterPro" id="IPR005162">
    <property type="entry name" value="Retrotrans_gag_dom"/>
</dbReference>
<dbReference type="SUPFAM" id="SSF56672">
    <property type="entry name" value="DNA/RNA polymerases"/>
    <property type="match status" value="1"/>
</dbReference>
<dbReference type="CDD" id="cd01647">
    <property type="entry name" value="RT_LTR"/>
    <property type="match status" value="1"/>
</dbReference>
<dbReference type="GO" id="GO:0003676">
    <property type="term" value="F:nucleic acid binding"/>
    <property type="evidence" value="ECO:0007669"/>
    <property type="project" value="InterPro"/>
</dbReference>